<dbReference type="AlphaFoldDB" id="A0A1M7AIJ6"/>
<dbReference type="Gene3D" id="3.40.1620.10">
    <property type="entry name" value="YefM-like domain"/>
    <property type="match status" value="1"/>
</dbReference>
<dbReference type="Pfam" id="PF02604">
    <property type="entry name" value="PhdYeFM_antitox"/>
    <property type="match status" value="1"/>
</dbReference>
<dbReference type="NCBIfam" id="TIGR01552">
    <property type="entry name" value="phd_fam"/>
    <property type="match status" value="1"/>
</dbReference>
<protein>
    <recommendedName>
        <fullName evidence="2">Antitoxin</fullName>
    </recommendedName>
</protein>
<evidence type="ECO:0000256" key="2">
    <source>
        <dbReference type="RuleBase" id="RU362080"/>
    </source>
</evidence>
<evidence type="ECO:0000313" key="3">
    <source>
        <dbReference type="EMBL" id="SHL42457.1"/>
    </source>
</evidence>
<dbReference type="SUPFAM" id="SSF143120">
    <property type="entry name" value="YefM-like"/>
    <property type="match status" value="1"/>
</dbReference>
<comment type="function">
    <text evidence="2">Antitoxin component of a type II toxin-antitoxin (TA) system.</text>
</comment>
<reference evidence="3 4" key="1">
    <citation type="submission" date="2016-11" db="EMBL/GenBank/DDBJ databases">
        <authorList>
            <person name="Varghese N."/>
            <person name="Submissions S."/>
        </authorList>
    </citation>
    <scope>NUCLEOTIDE SEQUENCE [LARGE SCALE GENOMIC DNA]</scope>
    <source>
        <strain evidence="3 4">DSM 28249</strain>
    </source>
</reference>
<dbReference type="InterPro" id="IPR006442">
    <property type="entry name" value="Antitoxin_Phd/YefM"/>
</dbReference>
<organism evidence="3 4">
    <name type="scientific">Roseovarius litoreus</name>
    <dbReference type="NCBI Taxonomy" id="1155722"/>
    <lineage>
        <taxon>Bacteria</taxon>
        <taxon>Pseudomonadati</taxon>
        <taxon>Pseudomonadota</taxon>
        <taxon>Alphaproteobacteria</taxon>
        <taxon>Rhodobacterales</taxon>
        <taxon>Roseobacteraceae</taxon>
        <taxon>Roseovarius</taxon>
    </lineage>
</organism>
<proteinExistence type="inferred from homology"/>
<evidence type="ECO:0000313" key="4">
    <source>
        <dbReference type="Proteomes" id="UP000322545"/>
    </source>
</evidence>
<name>A0A1M7AIJ6_9RHOB</name>
<accession>A0A1M7AIJ6</accession>
<comment type="similarity">
    <text evidence="1 2">Belongs to the phD/YefM antitoxin family.</text>
</comment>
<evidence type="ECO:0000256" key="1">
    <source>
        <dbReference type="ARBA" id="ARBA00009981"/>
    </source>
</evidence>
<gene>
    <name evidence="3" type="ORF">SAMN05443432_101463</name>
</gene>
<dbReference type="Proteomes" id="UP000322545">
    <property type="component" value="Unassembled WGS sequence"/>
</dbReference>
<dbReference type="RefSeq" id="WP_188129841.1">
    <property type="nucleotide sequence ID" value="NZ_FRCB01000001.1"/>
</dbReference>
<dbReference type="InterPro" id="IPR036165">
    <property type="entry name" value="YefM-like_sf"/>
</dbReference>
<dbReference type="EMBL" id="FRCB01000001">
    <property type="protein sequence ID" value="SHL42457.1"/>
    <property type="molecule type" value="Genomic_DNA"/>
</dbReference>
<sequence length="59" mass="6485">MHVRTSSRKLRENWRAFLDHVTATDDRLVVTRHGQPVAALVSLGDLQVLEAAEEGCGDG</sequence>
<keyword evidence="4" id="KW-1185">Reference proteome</keyword>